<organism evidence="1 2">
    <name type="scientific">Ophiocordyceps sinensis</name>
    <dbReference type="NCBI Taxonomy" id="72228"/>
    <lineage>
        <taxon>Eukaryota</taxon>
        <taxon>Fungi</taxon>
        <taxon>Dikarya</taxon>
        <taxon>Ascomycota</taxon>
        <taxon>Pezizomycotina</taxon>
        <taxon>Sordariomycetes</taxon>
        <taxon>Hypocreomycetidae</taxon>
        <taxon>Hypocreales</taxon>
        <taxon>Ophiocordycipitaceae</taxon>
        <taxon>Ophiocordyceps</taxon>
    </lineage>
</organism>
<comment type="caution">
    <text evidence="1">The sequence shown here is derived from an EMBL/GenBank/DDBJ whole genome shotgun (WGS) entry which is preliminary data.</text>
</comment>
<accession>A0A8H4PWX5</accession>
<reference evidence="1 2" key="1">
    <citation type="journal article" date="2020" name="Genome Biol. Evol.">
        <title>A new high-quality draft genome assembly of the Chinese cordyceps Ophiocordyceps sinensis.</title>
        <authorList>
            <person name="Shu R."/>
            <person name="Zhang J."/>
            <person name="Meng Q."/>
            <person name="Zhang H."/>
            <person name="Zhou G."/>
            <person name="Li M."/>
            <person name="Wu P."/>
            <person name="Zhao Y."/>
            <person name="Chen C."/>
            <person name="Qin Q."/>
        </authorList>
    </citation>
    <scope>NUCLEOTIDE SEQUENCE [LARGE SCALE GENOMIC DNA]</scope>
    <source>
        <strain evidence="1 2">IOZ07</strain>
    </source>
</reference>
<proteinExistence type="predicted"/>
<evidence type="ECO:0000313" key="1">
    <source>
        <dbReference type="EMBL" id="KAF4512022.1"/>
    </source>
</evidence>
<gene>
    <name evidence="1" type="ORF">G6O67_001207</name>
</gene>
<dbReference type="EMBL" id="JAAVMX010000002">
    <property type="protein sequence ID" value="KAF4512022.1"/>
    <property type="molecule type" value="Genomic_DNA"/>
</dbReference>
<dbReference type="AlphaFoldDB" id="A0A8H4PWX5"/>
<name>A0A8H4PWX5_9HYPO</name>
<dbReference type="Proteomes" id="UP000557566">
    <property type="component" value="Unassembled WGS sequence"/>
</dbReference>
<keyword evidence="2" id="KW-1185">Reference proteome</keyword>
<sequence length="98" mass="11054">MFASLISAQVQFVLDSPCRPGPLDHFKTQQNRNHGWIMGPSHRSGHGEVEAWRADSHWTLPHESAVQPFMTGANQLLELLEALEGLEWCNPRRVSLPV</sequence>
<evidence type="ECO:0000313" key="2">
    <source>
        <dbReference type="Proteomes" id="UP000557566"/>
    </source>
</evidence>
<protein>
    <submittedName>
        <fullName evidence="1">Uncharacterized protein</fullName>
    </submittedName>
</protein>